<sequence length="1320" mass="154689">MTSEVKILEWKSLTFLLAYVSSRNHLDLSDFPIQLNNSKVFKHARRECISVDLSRIKHVEDVFVESFCTLWLQRQSAKESCLHEARLLNYQLKKLNLSECKLITNRSCALISISFPRLETLNLSFCSLIDDRGFRDIMKLKYLVEFNMRGLYRLNDESLLLLSDNIKMHKKLKRLDLRSTSFSSNAFIYFFENDPGVLVSLNLSHTNVNFSLVGVPALVSMTQAFLRSCSVVGGTFFFLNCFKSKPNFGLTRTHTSLEVLSLAKCNQVTDDAFETIELSEQLSLINLNLSQCKAITSLTLVRLAKICGKLEQLYLVGCPLICDEGMKAVANSCPFLEILDISAGGLGQVSRIGSGVYWIGRHCSSLKVFRGDFCKLNDKAIVSLANRCSLITEVSLKCMKNVSDIAIRALSNCKYLQRIDLSSCKAITDDGVIALVRGCHRLLALDLSNTLVTDESVLNISMFCRLLKSLLLRNCFKVTQRSVFQVLARCLSMERFDVGGIEMSTFPTKLPLFLQSFNTKDCGVDEKQLCNVIGTACKFHKSKFIPLYDEKEQRQYMNILRMMNKSANVIVACFLKYLYAKRSARRSAIRNKAATIIQNLARKYIDRTIAIRKALEKMKIMNLLMQRDLNATTRSCDIGERTCCKNGDDKNSSDVDGAIFEKEEVPTREFFFDNCFYEDEAIITTNCISNWRLMMIRLHLFHTTTKSIHVNKIQRIWRAQLQNRARSLERIKDNFRSWSKTFVKERKAIVFKRHRSTVLIQRWVRVMNHEKRSLHISKAIRARFLRRRRSATIITNFVTSRFRRKKVVKALKKIYQVRYDKYREDKSASFLQTWFRRRKNKLKQEMVQKKWMDVSKHLFKKSIFSALNICKKIIKFKQRNDAALLLSSWFKTVVRKHKLHKLESHRKRIQAARVIQSMWSDFRQRIWYLKYIDAVKTIQRIWRTRCKWRMLVHACHEQELVKREKEKRAKQVAAEKRIQENINNLIMRSRIRSAVKIQNALRQFLRMKREQEILAIEEEEKLNAKLYAEERLNGIMRLEKKKKSFRNKMKNVRTVVNFLPKMQLSIAQKREQERNAEETKKAMLQYHMKISRRNRSTIPLPKNPHLVSFRKALLEEFEENPLWSKQLEYLSFEFLLWPNVFHTFFSIWNEVLDLNQTGFTHYLEFFHFVREPQSDFADWIFPHDKLSFASYTEAIVRAAMLSKQEAVRIMFDQFSQGPYKGDEGINLENWEALIDLTLSVENLSFARRLAVEAFGQFASKNMEGVLVLHFDDFQRIVKSYPFLTQPFLRLLDALRFKHLGKKFWRRKNNELATLFAKIKQ</sequence>
<evidence type="ECO:0000259" key="1">
    <source>
        <dbReference type="Pfam" id="PF25372"/>
    </source>
</evidence>
<dbReference type="InterPro" id="IPR057207">
    <property type="entry name" value="FBXL15_LRR"/>
</dbReference>
<accession>A0AAD3CNW3</accession>
<evidence type="ECO:0000313" key="3">
    <source>
        <dbReference type="Proteomes" id="UP001054902"/>
    </source>
</evidence>
<dbReference type="SUPFAM" id="SSF52047">
    <property type="entry name" value="RNI-like"/>
    <property type="match status" value="2"/>
</dbReference>
<feature type="domain" description="F-box/LRR-repeat protein 15-like leucin rich repeat" evidence="1">
    <location>
        <begin position="355"/>
        <end position="488"/>
    </location>
</feature>
<keyword evidence="3" id="KW-1185">Reference proteome</keyword>
<name>A0AAD3CNW3_9STRA</name>
<gene>
    <name evidence="2" type="ORF">CTEN210_05011</name>
</gene>
<reference evidence="2 3" key="1">
    <citation type="journal article" date="2021" name="Sci. Rep.">
        <title>The genome of the diatom Chaetoceros tenuissimus carries an ancient integrated fragment of an extant virus.</title>
        <authorList>
            <person name="Hongo Y."/>
            <person name="Kimura K."/>
            <person name="Takaki Y."/>
            <person name="Yoshida Y."/>
            <person name="Baba S."/>
            <person name="Kobayashi G."/>
            <person name="Nagasaki K."/>
            <person name="Hano T."/>
            <person name="Tomaru Y."/>
        </authorList>
    </citation>
    <scope>NUCLEOTIDE SEQUENCE [LARGE SCALE GENOMIC DNA]</scope>
    <source>
        <strain evidence="2 3">NIES-3715</strain>
    </source>
</reference>
<comment type="caution">
    <text evidence="2">The sequence shown here is derived from an EMBL/GenBank/DDBJ whole genome shotgun (WGS) entry which is preliminary data.</text>
</comment>
<protein>
    <recommendedName>
        <fullName evidence="1">F-box/LRR-repeat protein 15-like leucin rich repeat domain-containing protein</fullName>
    </recommendedName>
</protein>
<dbReference type="InterPro" id="IPR006553">
    <property type="entry name" value="Leu-rich_rpt_Cys-con_subtyp"/>
</dbReference>
<dbReference type="EMBL" id="BLLK01000028">
    <property type="protein sequence ID" value="GFH48535.1"/>
    <property type="molecule type" value="Genomic_DNA"/>
</dbReference>
<dbReference type="GO" id="GO:0031146">
    <property type="term" value="P:SCF-dependent proteasomal ubiquitin-dependent protein catabolic process"/>
    <property type="evidence" value="ECO:0007669"/>
    <property type="project" value="TreeGrafter"/>
</dbReference>
<dbReference type="PANTHER" id="PTHR13318">
    <property type="entry name" value="PARTNER OF PAIRED, ISOFORM B-RELATED"/>
    <property type="match status" value="1"/>
</dbReference>
<evidence type="ECO:0000313" key="2">
    <source>
        <dbReference type="EMBL" id="GFH48535.1"/>
    </source>
</evidence>
<dbReference type="Proteomes" id="UP001054902">
    <property type="component" value="Unassembled WGS sequence"/>
</dbReference>
<dbReference type="Pfam" id="PF25372">
    <property type="entry name" value="DUF7885"/>
    <property type="match status" value="1"/>
</dbReference>
<dbReference type="GO" id="GO:0019005">
    <property type="term" value="C:SCF ubiquitin ligase complex"/>
    <property type="evidence" value="ECO:0007669"/>
    <property type="project" value="TreeGrafter"/>
</dbReference>
<dbReference type="Gene3D" id="3.80.10.10">
    <property type="entry name" value="Ribonuclease Inhibitor"/>
    <property type="match status" value="3"/>
</dbReference>
<dbReference type="SMART" id="SM00367">
    <property type="entry name" value="LRR_CC"/>
    <property type="match status" value="9"/>
</dbReference>
<organism evidence="2 3">
    <name type="scientific">Chaetoceros tenuissimus</name>
    <dbReference type="NCBI Taxonomy" id="426638"/>
    <lineage>
        <taxon>Eukaryota</taxon>
        <taxon>Sar</taxon>
        <taxon>Stramenopiles</taxon>
        <taxon>Ochrophyta</taxon>
        <taxon>Bacillariophyta</taxon>
        <taxon>Coscinodiscophyceae</taxon>
        <taxon>Chaetocerotophycidae</taxon>
        <taxon>Chaetocerotales</taxon>
        <taxon>Chaetocerotaceae</taxon>
        <taxon>Chaetoceros</taxon>
    </lineage>
</organism>
<dbReference type="InterPro" id="IPR032675">
    <property type="entry name" value="LRR_dom_sf"/>
</dbReference>
<proteinExistence type="predicted"/>